<dbReference type="PANTHER" id="PTHR31001:SF56">
    <property type="entry name" value="ZN(2)-C6 FUNGAL-TYPE DOMAIN-CONTAINING PROTEIN"/>
    <property type="match status" value="1"/>
</dbReference>
<dbReference type="InterPro" id="IPR050613">
    <property type="entry name" value="Sec_Metabolite_Reg"/>
</dbReference>
<feature type="compositionally biased region" description="Low complexity" evidence="3">
    <location>
        <begin position="27"/>
        <end position="38"/>
    </location>
</feature>
<evidence type="ECO:0000313" key="5">
    <source>
        <dbReference type="EMBL" id="KAH9000314.1"/>
    </source>
</evidence>
<dbReference type="AlphaFoldDB" id="A0AAD4LQP0"/>
<feature type="region of interest" description="Disordered" evidence="3">
    <location>
        <begin position="515"/>
        <end position="580"/>
    </location>
</feature>
<accession>A0AAD4LQP0</accession>
<protein>
    <recommendedName>
        <fullName evidence="4">Xylanolytic transcriptional activator regulatory domain-containing protein</fullName>
    </recommendedName>
</protein>
<proteinExistence type="predicted"/>
<name>A0AAD4LQP0_9AGAM</name>
<evidence type="ECO:0000313" key="6">
    <source>
        <dbReference type="Proteomes" id="UP001201163"/>
    </source>
</evidence>
<dbReference type="PANTHER" id="PTHR31001">
    <property type="entry name" value="UNCHARACTERIZED TRANSCRIPTIONAL REGULATORY PROTEIN"/>
    <property type="match status" value="1"/>
</dbReference>
<comment type="subcellular location">
    <subcellularLocation>
        <location evidence="1">Nucleus</location>
    </subcellularLocation>
</comment>
<feature type="compositionally biased region" description="Polar residues" evidence="3">
    <location>
        <begin position="520"/>
        <end position="539"/>
    </location>
</feature>
<dbReference type="GO" id="GO:0006351">
    <property type="term" value="P:DNA-templated transcription"/>
    <property type="evidence" value="ECO:0007669"/>
    <property type="project" value="InterPro"/>
</dbReference>
<dbReference type="GO" id="GO:0003677">
    <property type="term" value="F:DNA binding"/>
    <property type="evidence" value="ECO:0007669"/>
    <property type="project" value="InterPro"/>
</dbReference>
<feature type="compositionally biased region" description="Low complexity" evidence="3">
    <location>
        <begin position="546"/>
        <end position="563"/>
    </location>
</feature>
<evidence type="ECO:0000256" key="1">
    <source>
        <dbReference type="ARBA" id="ARBA00004123"/>
    </source>
</evidence>
<keyword evidence="6" id="KW-1185">Reference proteome</keyword>
<dbReference type="SMART" id="SM00906">
    <property type="entry name" value="Fungal_trans"/>
    <property type="match status" value="1"/>
</dbReference>
<evidence type="ECO:0000259" key="4">
    <source>
        <dbReference type="SMART" id="SM00906"/>
    </source>
</evidence>
<keyword evidence="2" id="KW-0539">Nucleus</keyword>
<dbReference type="CDD" id="cd12148">
    <property type="entry name" value="fungal_TF_MHR"/>
    <property type="match status" value="1"/>
</dbReference>
<reference evidence="5" key="1">
    <citation type="submission" date="2022-01" db="EMBL/GenBank/DDBJ databases">
        <title>Comparative genomics reveals a dynamic genome evolution in the ectomycorrhizal milk-cap (Lactarius) mushrooms.</title>
        <authorList>
            <consortium name="DOE Joint Genome Institute"/>
            <person name="Lebreton A."/>
            <person name="Tang N."/>
            <person name="Kuo A."/>
            <person name="LaButti K."/>
            <person name="Drula E."/>
            <person name="Barry K."/>
            <person name="Clum A."/>
            <person name="Lipzen A."/>
            <person name="Mousain D."/>
            <person name="Ng V."/>
            <person name="Wang R."/>
            <person name="Wang X."/>
            <person name="Dai Y."/>
            <person name="Henrissat B."/>
            <person name="Grigoriev I.V."/>
            <person name="Guerin-Laguette A."/>
            <person name="Yu F."/>
            <person name="Martin F.M."/>
        </authorList>
    </citation>
    <scope>NUCLEOTIDE SEQUENCE</scope>
    <source>
        <strain evidence="5">QP</strain>
    </source>
</reference>
<organism evidence="5 6">
    <name type="scientific">Lactarius akahatsu</name>
    <dbReference type="NCBI Taxonomy" id="416441"/>
    <lineage>
        <taxon>Eukaryota</taxon>
        <taxon>Fungi</taxon>
        <taxon>Dikarya</taxon>
        <taxon>Basidiomycota</taxon>
        <taxon>Agaricomycotina</taxon>
        <taxon>Agaricomycetes</taxon>
        <taxon>Russulales</taxon>
        <taxon>Russulaceae</taxon>
        <taxon>Lactarius</taxon>
    </lineage>
</organism>
<evidence type="ECO:0000256" key="3">
    <source>
        <dbReference type="SAM" id="MobiDB-lite"/>
    </source>
</evidence>
<dbReference type="InterPro" id="IPR007219">
    <property type="entry name" value="XnlR_reg_dom"/>
</dbReference>
<feature type="domain" description="Xylanolytic transcriptional activator regulatory" evidence="4">
    <location>
        <begin position="214"/>
        <end position="286"/>
    </location>
</feature>
<dbReference type="Proteomes" id="UP001201163">
    <property type="component" value="Unassembled WGS sequence"/>
</dbReference>
<dbReference type="EMBL" id="JAKELL010000002">
    <property type="protein sequence ID" value="KAH9000314.1"/>
    <property type="molecule type" value="Genomic_DNA"/>
</dbReference>
<feature type="compositionally biased region" description="Polar residues" evidence="3">
    <location>
        <begin position="569"/>
        <end position="580"/>
    </location>
</feature>
<feature type="region of interest" description="Disordered" evidence="3">
    <location>
        <begin position="26"/>
        <end position="46"/>
    </location>
</feature>
<comment type="caution">
    <text evidence="5">The sequence shown here is derived from an EMBL/GenBank/DDBJ whole genome shotgun (WGS) entry which is preliminary data.</text>
</comment>
<dbReference type="GO" id="GO:0005634">
    <property type="term" value="C:nucleus"/>
    <property type="evidence" value="ECO:0007669"/>
    <property type="project" value="UniProtKB-SubCell"/>
</dbReference>
<gene>
    <name evidence="5" type="ORF">EDB92DRAFT_1940058</name>
</gene>
<sequence length="739" mass="81539">MSARIKQLETALAHAQNGSLPLPAFGDDSLSQDSLQDSESSKVKYEGDMESVSKSLGSLAIDCEGKAQYYGETAGAEFLQNLMPEVETNDLSTIHGPDYLGLPYGILELVHAFPLGLRDPDLYYCNAAWLFDPVPRGDFEHAILEPLYSSANGVISLLNFEPHRLSVFFMILSIGALFDSHPSARTIAEQYHAFACATFSLESIVNGATCNERRWLLNGLCTKVVHMGLQRDSAGWNLSEEEIQRRRSIFWEFFTWECWSCVLHGRPPTLNLAHSDCRFPRDLDPFLLPSGNLGLGFHAWKFRYSAVCLSISVQRAFSVHRASYSSLLELDKRIRSFPLPAHLLSPQFFPVCERESNLIYIHRCWFAEALRDSPDPFQHEYGQSVAAVYRSANILINGLKSLTSAHPRVAGRVWFFWSSFYTSSILLGAIVIKSPGCKLARNALTLLDQSVAVYEEGSGPCRPAATVPMLEKLRSRAHHTYSAYCATVNGHPGTHLALNLPDDIHDLSAFGGTKGAVINKSPSNSPHGSNAPSPDSTLSGDIAANSAHSQHSSHSPHSLSRHSPLAYSSDGSSPPHQSDTQAIAQIPYGSLPSTGSVPEEVRQSQFGLSYSVAQDATPTQSVPDFRPPSLFVPQEQTLLPLENGFVTPTESTQFPPSQNGGRQQAPLVSLPIEEEILDFDFEALGLPQISQQSMQYSQFPQLQQFQDIVMDEGTSTRAPQIPQDDVWWKFVDDLGIQRI</sequence>
<dbReference type="GO" id="GO:0008270">
    <property type="term" value="F:zinc ion binding"/>
    <property type="evidence" value="ECO:0007669"/>
    <property type="project" value="InterPro"/>
</dbReference>
<evidence type="ECO:0000256" key="2">
    <source>
        <dbReference type="ARBA" id="ARBA00023242"/>
    </source>
</evidence>
<dbReference type="Pfam" id="PF04082">
    <property type="entry name" value="Fungal_trans"/>
    <property type="match status" value="1"/>
</dbReference>